<sequence>MGCGAKVCVAASCWRVCMLVFNADVVFMFKIYACVHYQNDRLCFHVTIVKLEHNHEVSKRTYDVNLITRAAWSEEMVDAINLLRQHVHCEPDCQAQEGREGIENPVESLQEWMREFCEEKLGHVGRLFPDVIDLKVCFRDLHCTSYQVHAFKDCEVPRGFKDRCNARTNASRYEVFSLMAHELFGKRQYFQQAILQNECRRYNSDCHRAFQDRKSCLEARPVRDNGKGLH</sequence>
<dbReference type="InterPro" id="IPR048324">
    <property type="entry name" value="ZSWIM1-3_RNaseH-like"/>
</dbReference>
<evidence type="ECO:0000259" key="1">
    <source>
        <dbReference type="Pfam" id="PF21056"/>
    </source>
</evidence>
<reference evidence="2" key="2">
    <citation type="submission" date="2011-02" db="EMBL/GenBank/DDBJ databases">
        <authorList>
            <person name="MacLean D."/>
        </authorList>
    </citation>
    <scope>NUCLEOTIDE SEQUENCE</scope>
</reference>
<feature type="domain" description="ZSWIM1/3 RNaseH-like" evidence="1">
    <location>
        <begin position="167"/>
        <end position="213"/>
    </location>
</feature>
<name>F0WP52_9STRA</name>
<gene>
    <name evidence="2" type="primary">AlNc14C180G8200</name>
    <name evidence="2" type="ORF">ALNC14_092390</name>
</gene>
<proteinExistence type="predicted"/>
<evidence type="ECO:0000313" key="2">
    <source>
        <dbReference type="EMBL" id="CCA23096.1"/>
    </source>
</evidence>
<dbReference type="HOGENOM" id="CLU_1206652_0_0_1"/>
<dbReference type="AlphaFoldDB" id="F0WP52"/>
<dbReference type="Pfam" id="PF21056">
    <property type="entry name" value="ZSWIM1-3_RNaseH-like"/>
    <property type="match status" value="1"/>
</dbReference>
<protein>
    <submittedName>
        <fullName evidence="2">AlNc14C180G8200 protein</fullName>
    </submittedName>
</protein>
<reference evidence="2" key="1">
    <citation type="journal article" date="2011" name="PLoS Biol.">
        <title>Gene gain and loss during evolution of obligate parasitism in the white rust pathogen of Arabidopsis thaliana.</title>
        <authorList>
            <person name="Kemen E."/>
            <person name="Gardiner A."/>
            <person name="Schultz-Larsen T."/>
            <person name="Kemen A.C."/>
            <person name="Balmuth A.L."/>
            <person name="Robert-Seilaniantz A."/>
            <person name="Bailey K."/>
            <person name="Holub E."/>
            <person name="Studholme D.J."/>
            <person name="Maclean D."/>
            <person name="Jones J.D."/>
        </authorList>
    </citation>
    <scope>NUCLEOTIDE SEQUENCE</scope>
</reference>
<organism evidence="2">
    <name type="scientific">Albugo laibachii Nc14</name>
    <dbReference type="NCBI Taxonomy" id="890382"/>
    <lineage>
        <taxon>Eukaryota</taxon>
        <taxon>Sar</taxon>
        <taxon>Stramenopiles</taxon>
        <taxon>Oomycota</taxon>
        <taxon>Peronosporomycetes</taxon>
        <taxon>Albuginales</taxon>
        <taxon>Albuginaceae</taxon>
        <taxon>Albugo</taxon>
    </lineage>
</organism>
<dbReference type="EMBL" id="FR824225">
    <property type="protein sequence ID" value="CCA23096.1"/>
    <property type="molecule type" value="Genomic_DNA"/>
</dbReference>
<accession>F0WP52</accession>